<name>A0AC58PSD5_CAMBA</name>
<sequence length="267" mass="28483">MRVPNNPASPTPAPAASVTSAASKQSSLGAPGKPGPVSSGACWLQPPEEAPLRPGPRPLSVNQETGSPCVSRLQASPQASPLVCLPLKQPQVAPWPQALSRLQRIRASGSARRRPAPGTLGRSPAPRPQWPSARQSAHRNACRPRGPVPLAWTRWRPPQVPAIPQSWGPGFTAVPAAPAAPSISGHRPKRFTGTPWPDTHGQLQEQRIPAARSLHLPTTTPPLVVCVCKRSLHSDWSRMVQDISWPSSQSASFLNKAAIPCPQHFIS</sequence>
<gene>
    <name evidence="2" type="primary">LOC123614350</name>
</gene>
<protein>
    <submittedName>
        <fullName evidence="2">Uncharacterized protein LOC123614350</fullName>
    </submittedName>
</protein>
<reference evidence="2" key="1">
    <citation type="submission" date="2025-08" db="UniProtKB">
        <authorList>
            <consortium name="RefSeq"/>
        </authorList>
    </citation>
    <scope>IDENTIFICATION</scope>
    <source>
        <tissue evidence="2">Blood</tissue>
    </source>
</reference>
<dbReference type="Proteomes" id="UP001732780">
    <property type="component" value="Chromosome 33"/>
</dbReference>
<accession>A0AC58PSD5</accession>
<dbReference type="RefSeq" id="XP_074212945.1">
    <property type="nucleotide sequence ID" value="XM_074356844.1"/>
</dbReference>
<evidence type="ECO:0000313" key="2">
    <source>
        <dbReference type="RefSeq" id="XP_074212945.1"/>
    </source>
</evidence>
<keyword evidence="1" id="KW-1185">Reference proteome</keyword>
<proteinExistence type="predicted"/>
<evidence type="ECO:0000313" key="1">
    <source>
        <dbReference type="Proteomes" id="UP001732780"/>
    </source>
</evidence>
<organism evidence="1 2">
    <name type="scientific">Camelus bactrianus</name>
    <name type="common">Bactrian camel</name>
    <dbReference type="NCBI Taxonomy" id="9837"/>
    <lineage>
        <taxon>Eukaryota</taxon>
        <taxon>Metazoa</taxon>
        <taxon>Chordata</taxon>
        <taxon>Craniata</taxon>
        <taxon>Vertebrata</taxon>
        <taxon>Euteleostomi</taxon>
        <taxon>Mammalia</taxon>
        <taxon>Eutheria</taxon>
        <taxon>Laurasiatheria</taxon>
        <taxon>Artiodactyla</taxon>
        <taxon>Tylopoda</taxon>
        <taxon>Camelidae</taxon>
        <taxon>Camelus</taxon>
    </lineage>
</organism>